<evidence type="ECO:0000313" key="2">
    <source>
        <dbReference type="EMBL" id="AZA17319.1"/>
    </source>
</evidence>
<dbReference type="InterPro" id="IPR055760">
    <property type="entry name" value="DUF7336"/>
</dbReference>
<proteinExistence type="predicted"/>
<accession>A0A3G6JGW3</accession>
<feature type="domain" description="DUF7336" evidence="1">
    <location>
        <begin position="1"/>
        <end position="55"/>
    </location>
</feature>
<evidence type="ECO:0000313" key="3">
    <source>
        <dbReference type="Proteomes" id="UP000274035"/>
    </source>
</evidence>
<organism evidence="2 3">
    <name type="scientific">Lactobacillus phage ViSo-2018a</name>
    <dbReference type="NCBI Taxonomy" id="2267607"/>
    <lineage>
        <taxon>Viruses</taxon>
        <taxon>Duplodnaviria</taxon>
        <taxon>Heunggongvirae</taxon>
        <taxon>Uroviricota</taxon>
        <taxon>Caudoviricetes</taxon>
        <taxon>Tybeckvirinae</taxon>
        <taxon>Lidleunavirus</taxon>
        <taxon>Lidleunavirus ViSo2018a</taxon>
    </lineage>
</organism>
<dbReference type="Proteomes" id="UP000274035">
    <property type="component" value="Segment"/>
</dbReference>
<reference evidence="2 3" key="1">
    <citation type="submission" date="2018-09" db="EMBL/GenBank/DDBJ databases">
        <authorList>
            <person name="Somerville V."/>
        </authorList>
    </citation>
    <scope>NUCLEOTIDE SEQUENCE [LARGE SCALE GENOMIC DNA]</scope>
</reference>
<sequence length="57" mass="6651">MTVYVLYTVVESNVEIKGVFQTKERAEEKRKQIRESLVKLGSRHFVSVLIDECEMGF</sequence>
<keyword evidence="3" id="KW-1185">Reference proteome</keyword>
<name>A0A3G6JGW3_9CAUD</name>
<gene>
    <name evidence="2" type="ORF">DQL93_0700</name>
</gene>
<protein>
    <recommendedName>
        <fullName evidence="1">DUF7336 domain-containing protein</fullName>
    </recommendedName>
</protein>
<dbReference type="EMBL" id="CP031026">
    <property type="protein sequence ID" value="AZA17319.1"/>
    <property type="molecule type" value="Genomic_DNA"/>
</dbReference>
<evidence type="ECO:0000259" key="1">
    <source>
        <dbReference type="Pfam" id="PF24024"/>
    </source>
</evidence>
<dbReference type="Pfam" id="PF24024">
    <property type="entry name" value="DUF7336"/>
    <property type="match status" value="1"/>
</dbReference>